<dbReference type="EMBL" id="CAEZYK010000002">
    <property type="protein sequence ID" value="CAB4712483.1"/>
    <property type="molecule type" value="Genomic_DNA"/>
</dbReference>
<dbReference type="EMBL" id="CAFBOF010000016">
    <property type="protein sequence ID" value="CAB4977260.1"/>
    <property type="molecule type" value="Genomic_DNA"/>
</dbReference>
<feature type="domain" description="Amidohydrolase 3" evidence="1">
    <location>
        <begin position="52"/>
        <end position="517"/>
    </location>
</feature>
<dbReference type="CDD" id="cd01300">
    <property type="entry name" value="YtcJ_like"/>
    <property type="match status" value="1"/>
</dbReference>
<dbReference type="EMBL" id="CAFBPQ010000070">
    <property type="protein sequence ID" value="CAB5032137.1"/>
    <property type="molecule type" value="Genomic_DNA"/>
</dbReference>
<reference evidence="4" key="1">
    <citation type="submission" date="2020-05" db="EMBL/GenBank/DDBJ databases">
        <authorList>
            <person name="Chiriac C."/>
            <person name="Salcher M."/>
            <person name="Ghai R."/>
            <person name="Kavagutti S V."/>
        </authorList>
    </citation>
    <scope>NUCLEOTIDE SEQUENCE</scope>
</reference>
<dbReference type="InterPro" id="IPR013108">
    <property type="entry name" value="Amidohydro_3"/>
</dbReference>
<evidence type="ECO:0000313" key="2">
    <source>
        <dbReference type="EMBL" id="CAB4712483.1"/>
    </source>
</evidence>
<dbReference type="Pfam" id="PF07969">
    <property type="entry name" value="Amidohydro_3"/>
    <property type="match status" value="1"/>
</dbReference>
<dbReference type="Gene3D" id="3.10.310.70">
    <property type="match status" value="1"/>
</dbReference>
<dbReference type="InterPro" id="IPR033932">
    <property type="entry name" value="YtcJ-like"/>
</dbReference>
<evidence type="ECO:0000259" key="1">
    <source>
        <dbReference type="Pfam" id="PF07969"/>
    </source>
</evidence>
<organism evidence="4">
    <name type="scientific">freshwater metagenome</name>
    <dbReference type="NCBI Taxonomy" id="449393"/>
    <lineage>
        <taxon>unclassified sequences</taxon>
        <taxon>metagenomes</taxon>
        <taxon>ecological metagenomes</taxon>
    </lineage>
</organism>
<dbReference type="AlphaFoldDB" id="A0A6J7M847"/>
<dbReference type="SUPFAM" id="SSF51556">
    <property type="entry name" value="Metallo-dependent hydrolases"/>
    <property type="match status" value="1"/>
</dbReference>
<dbReference type="InterPro" id="IPR032466">
    <property type="entry name" value="Metal_Hydrolase"/>
</dbReference>
<dbReference type="InterPro" id="IPR011059">
    <property type="entry name" value="Metal-dep_hydrolase_composite"/>
</dbReference>
<proteinExistence type="predicted"/>
<evidence type="ECO:0000313" key="5">
    <source>
        <dbReference type="EMBL" id="CAB5032137.1"/>
    </source>
</evidence>
<dbReference type="Gene3D" id="2.30.40.10">
    <property type="entry name" value="Urease, subunit C, domain 1"/>
    <property type="match status" value="1"/>
</dbReference>
<evidence type="ECO:0000313" key="4">
    <source>
        <dbReference type="EMBL" id="CAB4977260.1"/>
    </source>
</evidence>
<protein>
    <submittedName>
        <fullName evidence="4">Unannotated protein</fullName>
    </submittedName>
</protein>
<dbReference type="SUPFAM" id="SSF51338">
    <property type="entry name" value="Composite domain of metallo-dependent hydrolases"/>
    <property type="match status" value="1"/>
</dbReference>
<name>A0A6J7M847_9ZZZZ</name>
<dbReference type="GO" id="GO:0016810">
    <property type="term" value="F:hydrolase activity, acting on carbon-nitrogen (but not peptide) bonds"/>
    <property type="evidence" value="ECO:0007669"/>
    <property type="project" value="InterPro"/>
</dbReference>
<dbReference type="Gene3D" id="3.20.20.140">
    <property type="entry name" value="Metal-dependent hydrolases"/>
    <property type="match status" value="1"/>
</dbReference>
<gene>
    <name evidence="2" type="ORF">UFOPK2683_00078</name>
    <name evidence="3" type="ORF">UFOPK3605_00416</name>
    <name evidence="4" type="ORF">UFOPK3897_00885</name>
    <name evidence="5" type="ORF">UFOPK4121_01496</name>
</gene>
<sequence length="527" mass="55759">MTTTEAPATLFIGGRVMTMAPGAEPEVVLVVGDRISAVGGQELLAKNPTATVHDLAGSTLVPGFIDAHNHLSIAAIHPRWRDVSAVADTEALLAEVSQQALAEPDAPWIRVWGWDESVTGVTPTAADLDSLGFDRPIVVAHYSIHQAVVNSRGLDELGIGRTTPNPVGGEIVRGADGEATGLLLERAWGRAHALSLAGFTDPDLWADHIVARAEHLLASGITAVHDAACAPAAEVVYRQLAAAARLPISVLACPHPDALFDHNFGDRLDGPTTGEGDEWLRVGPAKFFADGGLEIALDVTIKGRPLRFGALVEDCSAAIDDAVDRGWGIAVHAIGNAAVESVIESYRRARRSKNSDARLRIEHVGVAAREQCRALADLGVIAVVQPGFVEHIGAQGGLVAFDQHAWLPFAWLAEAGVTLAASSDDPCAPFPPLWGASRGATRHSDRLGGEFDLDQAVDFPSWLKAYTAGAALAGGQEHERGTIAPGLRADLVVLEGELDPKNPPRVAETWVAGQQVYQSVRYRGRHD</sequence>
<evidence type="ECO:0000313" key="3">
    <source>
        <dbReference type="EMBL" id="CAB4899688.1"/>
    </source>
</evidence>
<dbReference type="PANTHER" id="PTHR22642">
    <property type="entry name" value="IMIDAZOLONEPROPIONASE"/>
    <property type="match status" value="1"/>
</dbReference>
<dbReference type="PANTHER" id="PTHR22642:SF2">
    <property type="entry name" value="PROTEIN LONG AFTER FAR-RED 3"/>
    <property type="match status" value="1"/>
</dbReference>
<dbReference type="EMBL" id="CAFBMM010000010">
    <property type="protein sequence ID" value="CAB4899688.1"/>
    <property type="molecule type" value="Genomic_DNA"/>
</dbReference>
<accession>A0A6J7M847</accession>